<organism evidence="1 2">
    <name type="scientific">Naganishia vaughanmartiniae</name>
    <dbReference type="NCBI Taxonomy" id="1424756"/>
    <lineage>
        <taxon>Eukaryota</taxon>
        <taxon>Fungi</taxon>
        <taxon>Dikarya</taxon>
        <taxon>Basidiomycota</taxon>
        <taxon>Agaricomycotina</taxon>
        <taxon>Tremellomycetes</taxon>
        <taxon>Filobasidiales</taxon>
        <taxon>Filobasidiaceae</taxon>
        <taxon>Naganishia</taxon>
    </lineage>
</organism>
<name>A0ACC2WRB2_9TREE</name>
<evidence type="ECO:0000313" key="1">
    <source>
        <dbReference type="EMBL" id="KAJ9113699.1"/>
    </source>
</evidence>
<dbReference type="EMBL" id="JASBWU010000021">
    <property type="protein sequence ID" value="KAJ9113699.1"/>
    <property type="molecule type" value="Genomic_DNA"/>
</dbReference>
<gene>
    <name evidence="1" type="ORF">QFC22_006008</name>
</gene>
<comment type="caution">
    <text evidence="1">The sequence shown here is derived from an EMBL/GenBank/DDBJ whole genome shotgun (WGS) entry which is preliminary data.</text>
</comment>
<accession>A0ACC2WRB2</accession>
<protein>
    <submittedName>
        <fullName evidence="1">Uncharacterized protein</fullName>
    </submittedName>
</protein>
<keyword evidence="2" id="KW-1185">Reference proteome</keyword>
<proteinExistence type="predicted"/>
<dbReference type="Proteomes" id="UP001243375">
    <property type="component" value="Unassembled WGS sequence"/>
</dbReference>
<reference evidence="1" key="1">
    <citation type="submission" date="2023-04" db="EMBL/GenBank/DDBJ databases">
        <title>Draft Genome sequencing of Naganishia species isolated from polar environments using Oxford Nanopore Technology.</title>
        <authorList>
            <person name="Leo P."/>
            <person name="Venkateswaran K."/>
        </authorList>
    </citation>
    <scope>NUCLEOTIDE SEQUENCE</scope>
    <source>
        <strain evidence="1">MNA-CCFEE 5425</strain>
    </source>
</reference>
<sequence>MQRRNGKYKMGELHERVEILHERDEDNAVRLHNSYFTTTEIRSDRDSLMQELSRERARRVEQASRHQNTIDRIRHEREDIRKELEECRAELKGMKEKDPETVEGMWAAYARPVKIGHLIEKAEPVSHKRTMRDQENIDDVPESKRSIGFGASLHSGYKQPSYTLSPVMYRSDQKKEAAVFQLTRHEIQTRYSPGISIIDDGC</sequence>
<evidence type="ECO:0000313" key="2">
    <source>
        <dbReference type="Proteomes" id="UP001243375"/>
    </source>
</evidence>